<keyword evidence="2" id="KW-1185">Reference proteome</keyword>
<dbReference type="EMBL" id="ML743640">
    <property type="protein sequence ID" value="KAE8132104.1"/>
    <property type="molecule type" value="Genomic_DNA"/>
</dbReference>
<evidence type="ECO:0008006" key="3">
    <source>
        <dbReference type="Google" id="ProtNLM"/>
    </source>
</evidence>
<dbReference type="OrthoDB" id="20872at2759"/>
<dbReference type="InterPro" id="IPR036770">
    <property type="entry name" value="Ankyrin_rpt-contain_sf"/>
</dbReference>
<protein>
    <recommendedName>
        <fullName evidence="3">Ankyrin repeat-containing domain protein</fullName>
    </recommendedName>
</protein>
<dbReference type="AlphaFoldDB" id="A0A5N6SG77"/>
<accession>A0A5N6SG77</accession>
<dbReference type="Proteomes" id="UP000325672">
    <property type="component" value="Unassembled WGS sequence"/>
</dbReference>
<gene>
    <name evidence="1" type="ORF">BDV38DRAFT_262161</name>
</gene>
<organism evidence="1 2">
    <name type="scientific">Aspergillus pseudotamarii</name>
    <dbReference type="NCBI Taxonomy" id="132259"/>
    <lineage>
        <taxon>Eukaryota</taxon>
        <taxon>Fungi</taxon>
        <taxon>Dikarya</taxon>
        <taxon>Ascomycota</taxon>
        <taxon>Pezizomycotina</taxon>
        <taxon>Eurotiomycetes</taxon>
        <taxon>Eurotiomycetidae</taxon>
        <taxon>Eurotiales</taxon>
        <taxon>Aspergillaceae</taxon>
        <taxon>Aspergillus</taxon>
        <taxon>Aspergillus subgen. Circumdati</taxon>
    </lineage>
</organism>
<evidence type="ECO:0000313" key="1">
    <source>
        <dbReference type="EMBL" id="KAE8132104.1"/>
    </source>
</evidence>
<dbReference type="RefSeq" id="XP_031908167.1">
    <property type="nucleotide sequence ID" value="XM_032056075.1"/>
</dbReference>
<sequence length="77" mass="8918">MRLHLATLRRHTKIIDLLGKCGIPYTKKKRTDIPHIIRTHDDKRQKPLILASQMGHINCARQFFESRVDISIKDATG</sequence>
<evidence type="ECO:0000313" key="2">
    <source>
        <dbReference type="Proteomes" id="UP000325672"/>
    </source>
</evidence>
<reference evidence="1 2" key="1">
    <citation type="submission" date="2019-04" db="EMBL/GenBank/DDBJ databases">
        <title>Friends and foes A comparative genomics study of 23 Aspergillus species from section Flavi.</title>
        <authorList>
            <consortium name="DOE Joint Genome Institute"/>
            <person name="Kjaerbolling I."/>
            <person name="Vesth T."/>
            <person name="Frisvad J.C."/>
            <person name="Nybo J.L."/>
            <person name="Theobald S."/>
            <person name="Kildgaard S."/>
            <person name="Isbrandt T."/>
            <person name="Kuo A."/>
            <person name="Sato A."/>
            <person name="Lyhne E.K."/>
            <person name="Kogle M.E."/>
            <person name="Wiebenga A."/>
            <person name="Kun R.S."/>
            <person name="Lubbers R.J."/>
            <person name="Makela M.R."/>
            <person name="Barry K."/>
            <person name="Chovatia M."/>
            <person name="Clum A."/>
            <person name="Daum C."/>
            <person name="Haridas S."/>
            <person name="He G."/>
            <person name="LaButti K."/>
            <person name="Lipzen A."/>
            <person name="Mondo S."/>
            <person name="Riley R."/>
            <person name="Salamov A."/>
            <person name="Simmons B.A."/>
            <person name="Magnuson J.K."/>
            <person name="Henrissat B."/>
            <person name="Mortensen U.H."/>
            <person name="Larsen T.O."/>
            <person name="Devries R.P."/>
            <person name="Grigoriev I.V."/>
            <person name="Machida M."/>
            <person name="Baker S.E."/>
            <person name="Andersen M.R."/>
        </authorList>
    </citation>
    <scope>NUCLEOTIDE SEQUENCE [LARGE SCALE GENOMIC DNA]</scope>
    <source>
        <strain evidence="1 2">CBS 117625</strain>
    </source>
</reference>
<name>A0A5N6SG77_ASPPS</name>
<proteinExistence type="predicted"/>
<dbReference type="SUPFAM" id="SSF48403">
    <property type="entry name" value="Ankyrin repeat"/>
    <property type="match status" value="1"/>
</dbReference>
<dbReference type="Gene3D" id="1.25.40.20">
    <property type="entry name" value="Ankyrin repeat-containing domain"/>
    <property type="match status" value="1"/>
</dbReference>
<dbReference type="GeneID" id="43640285"/>